<reference evidence="1 2" key="1">
    <citation type="submission" date="2023-11" db="EMBL/GenBank/DDBJ databases">
        <title>Halocaridina rubra genome assembly.</title>
        <authorList>
            <person name="Smith C."/>
        </authorList>
    </citation>
    <scope>NUCLEOTIDE SEQUENCE [LARGE SCALE GENOMIC DNA]</scope>
    <source>
        <strain evidence="1">EP-1</strain>
        <tissue evidence="1">Whole</tissue>
    </source>
</reference>
<protein>
    <submittedName>
        <fullName evidence="1">Uncharacterized protein</fullName>
    </submittedName>
</protein>
<accession>A0AAN8XDQ7</accession>
<dbReference type="EMBL" id="JAXCGZ010009715">
    <property type="protein sequence ID" value="KAK7076339.1"/>
    <property type="molecule type" value="Genomic_DNA"/>
</dbReference>
<organism evidence="1 2">
    <name type="scientific">Halocaridina rubra</name>
    <name type="common">Hawaiian red shrimp</name>
    <dbReference type="NCBI Taxonomy" id="373956"/>
    <lineage>
        <taxon>Eukaryota</taxon>
        <taxon>Metazoa</taxon>
        <taxon>Ecdysozoa</taxon>
        <taxon>Arthropoda</taxon>
        <taxon>Crustacea</taxon>
        <taxon>Multicrustacea</taxon>
        <taxon>Malacostraca</taxon>
        <taxon>Eumalacostraca</taxon>
        <taxon>Eucarida</taxon>
        <taxon>Decapoda</taxon>
        <taxon>Pleocyemata</taxon>
        <taxon>Caridea</taxon>
        <taxon>Atyoidea</taxon>
        <taxon>Atyidae</taxon>
        <taxon>Halocaridina</taxon>
    </lineage>
</organism>
<sequence>MTHVYITDKADNLVSSNIVTDIYNDRTEWTNGHSPSQKYIGKAGIPHYLLIRKSNNLLGLHALKNLWRVCRANLSHIGNRSRNTLPSKDIF</sequence>
<proteinExistence type="predicted"/>
<gene>
    <name evidence="1" type="ORF">SK128_021519</name>
</gene>
<keyword evidence="2" id="KW-1185">Reference proteome</keyword>
<comment type="caution">
    <text evidence="1">The sequence shown here is derived from an EMBL/GenBank/DDBJ whole genome shotgun (WGS) entry which is preliminary data.</text>
</comment>
<name>A0AAN8XDQ7_HALRR</name>
<evidence type="ECO:0000313" key="2">
    <source>
        <dbReference type="Proteomes" id="UP001381693"/>
    </source>
</evidence>
<dbReference type="Proteomes" id="UP001381693">
    <property type="component" value="Unassembled WGS sequence"/>
</dbReference>
<evidence type="ECO:0000313" key="1">
    <source>
        <dbReference type="EMBL" id="KAK7076339.1"/>
    </source>
</evidence>
<dbReference type="AlphaFoldDB" id="A0AAN8XDQ7"/>